<organism evidence="2 3">
    <name type="scientific">Salinimicrobium profundisediminis</name>
    <dbReference type="NCBI Taxonomy" id="2994553"/>
    <lineage>
        <taxon>Bacteria</taxon>
        <taxon>Pseudomonadati</taxon>
        <taxon>Bacteroidota</taxon>
        <taxon>Flavobacteriia</taxon>
        <taxon>Flavobacteriales</taxon>
        <taxon>Flavobacteriaceae</taxon>
        <taxon>Salinimicrobium</taxon>
    </lineage>
</organism>
<keyword evidence="1" id="KW-0472">Membrane</keyword>
<keyword evidence="3" id="KW-1185">Reference proteome</keyword>
<dbReference type="AlphaFoldDB" id="A0A9X3HZI4"/>
<evidence type="ECO:0000313" key="3">
    <source>
        <dbReference type="Proteomes" id="UP001148482"/>
    </source>
</evidence>
<sequence length="167" mass="19359">MKLDIIIVDLALVAAIFVPYLLFILIGRKEVKKLKDKFSEEAKRHQLSFDEKTLWNNNIMGLDRKSAKILFVQKRKSGILAEIINLREVTKSEVLKHVQTVKVDQRTEDILQKLELRLQFHNGCEQILGLYDCEESYAQDYELKNAEKWNAIINSIVVFRPTINSAA</sequence>
<evidence type="ECO:0000256" key="1">
    <source>
        <dbReference type="SAM" id="Phobius"/>
    </source>
</evidence>
<accession>A0A9X3HZI4</accession>
<dbReference type="EMBL" id="JAPJDA010000001">
    <property type="protein sequence ID" value="MCX2836524.1"/>
    <property type="molecule type" value="Genomic_DNA"/>
</dbReference>
<comment type="caution">
    <text evidence="2">The sequence shown here is derived from an EMBL/GenBank/DDBJ whole genome shotgun (WGS) entry which is preliminary data.</text>
</comment>
<name>A0A9X3HZI4_9FLAO</name>
<dbReference type="RefSeq" id="WP_266067706.1">
    <property type="nucleotide sequence ID" value="NZ_JAPJDA010000001.1"/>
</dbReference>
<reference evidence="2" key="1">
    <citation type="submission" date="2022-11" db="EMBL/GenBank/DDBJ databases">
        <title>Salinimicrobium profundisediminis sp. nov., isolated from deep-sea sediment of the Mariana Trench.</title>
        <authorList>
            <person name="Fu H."/>
        </authorList>
    </citation>
    <scope>NUCLEOTIDE SEQUENCE</scope>
    <source>
        <strain evidence="2">MT39</strain>
    </source>
</reference>
<keyword evidence="1" id="KW-1133">Transmembrane helix</keyword>
<keyword evidence="1" id="KW-0812">Transmembrane</keyword>
<dbReference type="Proteomes" id="UP001148482">
    <property type="component" value="Unassembled WGS sequence"/>
</dbReference>
<protein>
    <submittedName>
        <fullName evidence="2">Uncharacterized protein</fullName>
    </submittedName>
</protein>
<gene>
    <name evidence="2" type="ORF">OQ279_00045</name>
</gene>
<proteinExistence type="predicted"/>
<evidence type="ECO:0000313" key="2">
    <source>
        <dbReference type="EMBL" id="MCX2836524.1"/>
    </source>
</evidence>
<feature type="transmembrane region" description="Helical" evidence="1">
    <location>
        <begin position="6"/>
        <end position="27"/>
    </location>
</feature>